<feature type="region of interest" description="Disordered" evidence="6">
    <location>
        <begin position="534"/>
        <end position="572"/>
    </location>
</feature>
<dbReference type="GO" id="GO:0005634">
    <property type="term" value="C:nucleus"/>
    <property type="evidence" value="ECO:0007669"/>
    <property type="project" value="UniProtKB-SubCell"/>
</dbReference>
<feature type="region of interest" description="Disordered" evidence="6">
    <location>
        <begin position="589"/>
        <end position="617"/>
    </location>
</feature>
<dbReference type="GO" id="GO:0005516">
    <property type="term" value="F:calmodulin binding"/>
    <property type="evidence" value="ECO:0007669"/>
    <property type="project" value="UniProtKB-KW"/>
</dbReference>
<dbReference type="EMBL" id="JACGWL010000009">
    <property type="protein sequence ID" value="KAK4395108.1"/>
    <property type="molecule type" value="Genomic_DNA"/>
</dbReference>
<keyword evidence="4" id="KW-0112">Calmodulin-binding</keyword>
<evidence type="ECO:0000256" key="4">
    <source>
        <dbReference type="ARBA" id="ARBA00022860"/>
    </source>
</evidence>
<dbReference type="PANTHER" id="PTHR31250">
    <property type="entry name" value="IQ DOMAIN-CONTAINING PROTEIN IQM3"/>
    <property type="match status" value="1"/>
</dbReference>
<evidence type="ECO:0000313" key="7">
    <source>
        <dbReference type="EMBL" id="KAK4395108.1"/>
    </source>
</evidence>
<dbReference type="InterPro" id="IPR000048">
    <property type="entry name" value="IQ_motif_EF-hand-BS"/>
</dbReference>
<evidence type="ECO:0000256" key="6">
    <source>
        <dbReference type="SAM" id="MobiDB-lite"/>
    </source>
</evidence>
<feature type="compositionally biased region" description="Polar residues" evidence="6">
    <location>
        <begin position="538"/>
        <end position="556"/>
    </location>
</feature>
<proteinExistence type="predicted"/>
<dbReference type="Gene3D" id="1.20.5.190">
    <property type="match status" value="1"/>
</dbReference>
<accession>A0AAE1WKF1</accession>
<comment type="caution">
    <text evidence="7">The sequence shown here is derived from an EMBL/GenBank/DDBJ whole genome shotgun (WGS) entry which is preliminary data.</text>
</comment>
<protein>
    <submittedName>
        <fullName evidence="7">IQ domain-containing protein IQM1</fullName>
    </submittedName>
</protein>
<dbReference type="Pfam" id="PF00612">
    <property type="entry name" value="IQ"/>
    <property type="match status" value="1"/>
</dbReference>
<feature type="compositionally biased region" description="Low complexity" evidence="6">
    <location>
        <begin position="591"/>
        <end position="606"/>
    </location>
</feature>
<keyword evidence="8" id="KW-1185">Reference proteome</keyword>
<dbReference type="CDD" id="cd23767">
    <property type="entry name" value="IQCD"/>
    <property type="match status" value="1"/>
</dbReference>
<reference evidence="7" key="2">
    <citation type="journal article" date="2024" name="Plant">
        <title>Genomic evolution and insights into agronomic trait innovations of Sesamum species.</title>
        <authorList>
            <person name="Miao H."/>
            <person name="Wang L."/>
            <person name="Qu L."/>
            <person name="Liu H."/>
            <person name="Sun Y."/>
            <person name="Le M."/>
            <person name="Wang Q."/>
            <person name="Wei S."/>
            <person name="Zheng Y."/>
            <person name="Lin W."/>
            <person name="Duan Y."/>
            <person name="Cao H."/>
            <person name="Xiong S."/>
            <person name="Wang X."/>
            <person name="Wei L."/>
            <person name="Li C."/>
            <person name="Ma Q."/>
            <person name="Ju M."/>
            <person name="Zhao R."/>
            <person name="Li G."/>
            <person name="Mu C."/>
            <person name="Tian Q."/>
            <person name="Mei H."/>
            <person name="Zhang T."/>
            <person name="Gao T."/>
            <person name="Zhang H."/>
        </authorList>
    </citation>
    <scope>NUCLEOTIDE SEQUENCE</scope>
    <source>
        <strain evidence="7">K16</strain>
    </source>
</reference>
<dbReference type="PANTHER" id="PTHR31250:SF27">
    <property type="entry name" value="IQ DOMAIN-CONTAINING PROTEIN IQM5"/>
    <property type="match status" value="1"/>
</dbReference>
<keyword evidence="3" id="KW-0963">Cytoplasm</keyword>
<dbReference type="AlphaFoldDB" id="A0AAE1WKF1"/>
<comment type="subcellular location">
    <subcellularLocation>
        <location evidence="2">Cytoplasm</location>
    </subcellularLocation>
    <subcellularLocation>
        <location evidence="1">Nucleus</location>
    </subcellularLocation>
</comment>
<name>A0AAE1WKF1_9LAMI</name>
<gene>
    <name evidence="7" type="ORF">Sango_1665100</name>
</gene>
<keyword evidence="5" id="KW-0539">Nucleus</keyword>
<sequence length="706" mass="79260">MAQKLVKLLIYGWEAMNFAALEQSSILFFNLEKSEDILSCWRRAGIRASLIGKGLSKDDKAQILIVKHWLEAIDPLHRYGETLMLYYNIWLSSHSPEPFFYWLDVGDGKEVDVKEHPRTELHRNRVRYLGPKEREAYEVVVQGGKLVYKQNGAFVHTIEGTKWIYVLSTSRRFYVGQKERGSFQHSSFLAGAATVAAGRLVVSDGTLKAIWAYSGHYRPREENLMESIRFLDEQQVDLNDVKRCSVDDDVPPVNVTTPVIEVNTISGNILTSNSELPRNNDVGKWIKSVMGLRKASVNEPEKGGGKSKKWRLWRSASGGISMAAKGGKGGGYATETEGSESSSCIHDGEMAAAVAALAKASPKDFMMVRREWAAVRIQTIFRSFLARRALRALKALVRLQAIVRGRLIRKQAAVTLKCMEALARVQARVIAQCAQASAKRQPENDTEFDPVKQAENAWCDIRGTVDEVRSKLQMKKEGAIKRERALAYALSQQQLRKDDVSCSRSNKNMAPSKVDMSSSGLEWLDRWMATKPWETKSMEGSCNGSSETTPISRKNGSLSSSSDHDSVRIRRNNISTRISPRITAEFVYDESTNSSSSLSTSGTPVSADTLARQNSTKPNYMSLTKSIKAKQKPCAYSFHTQLKQMHSVEELPYLRKQSRLSRGVARTTADTDFHSVNLSQDLYHNRDMGRYGAVNSRDYYKQSNEF</sequence>
<evidence type="ECO:0000256" key="5">
    <source>
        <dbReference type="ARBA" id="ARBA00023242"/>
    </source>
</evidence>
<dbReference type="Proteomes" id="UP001289374">
    <property type="component" value="Unassembled WGS sequence"/>
</dbReference>
<evidence type="ECO:0000256" key="1">
    <source>
        <dbReference type="ARBA" id="ARBA00004123"/>
    </source>
</evidence>
<evidence type="ECO:0000256" key="2">
    <source>
        <dbReference type="ARBA" id="ARBA00004496"/>
    </source>
</evidence>
<evidence type="ECO:0000313" key="8">
    <source>
        <dbReference type="Proteomes" id="UP001289374"/>
    </source>
</evidence>
<dbReference type="InterPro" id="IPR044159">
    <property type="entry name" value="IQM"/>
</dbReference>
<reference evidence="7" key="1">
    <citation type="submission" date="2020-06" db="EMBL/GenBank/DDBJ databases">
        <authorList>
            <person name="Li T."/>
            <person name="Hu X."/>
            <person name="Zhang T."/>
            <person name="Song X."/>
            <person name="Zhang H."/>
            <person name="Dai N."/>
            <person name="Sheng W."/>
            <person name="Hou X."/>
            <person name="Wei L."/>
        </authorList>
    </citation>
    <scope>NUCLEOTIDE SEQUENCE</scope>
    <source>
        <strain evidence="7">K16</strain>
        <tissue evidence="7">Leaf</tissue>
    </source>
</reference>
<dbReference type="GO" id="GO:0005737">
    <property type="term" value="C:cytoplasm"/>
    <property type="evidence" value="ECO:0007669"/>
    <property type="project" value="UniProtKB-SubCell"/>
</dbReference>
<dbReference type="PROSITE" id="PS50096">
    <property type="entry name" value="IQ"/>
    <property type="match status" value="2"/>
</dbReference>
<organism evidence="7 8">
    <name type="scientific">Sesamum angolense</name>
    <dbReference type="NCBI Taxonomy" id="2727404"/>
    <lineage>
        <taxon>Eukaryota</taxon>
        <taxon>Viridiplantae</taxon>
        <taxon>Streptophyta</taxon>
        <taxon>Embryophyta</taxon>
        <taxon>Tracheophyta</taxon>
        <taxon>Spermatophyta</taxon>
        <taxon>Magnoliopsida</taxon>
        <taxon>eudicotyledons</taxon>
        <taxon>Gunneridae</taxon>
        <taxon>Pentapetalae</taxon>
        <taxon>asterids</taxon>
        <taxon>lamiids</taxon>
        <taxon>Lamiales</taxon>
        <taxon>Pedaliaceae</taxon>
        <taxon>Sesamum</taxon>
    </lineage>
</organism>
<evidence type="ECO:0000256" key="3">
    <source>
        <dbReference type="ARBA" id="ARBA00022490"/>
    </source>
</evidence>